<accession>A0A151WT99</accession>
<name>A0A151WT99_9HYME</name>
<organism evidence="1 2">
    <name type="scientific">Mycetomoellerius zeteki</name>
    <dbReference type="NCBI Taxonomy" id="64791"/>
    <lineage>
        <taxon>Eukaryota</taxon>
        <taxon>Metazoa</taxon>
        <taxon>Ecdysozoa</taxon>
        <taxon>Arthropoda</taxon>
        <taxon>Hexapoda</taxon>
        <taxon>Insecta</taxon>
        <taxon>Pterygota</taxon>
        <taxon>Neoptera</taxon>
        <taxon>Endopterygota</taxon>
        <taxon>Hymenoptera</taxon>
        <taxon>Apocrita</taxon>
        <taxon>Aculeata</taxon>
        <taxon>Formicoidea</taxon>
        <taxon>Formicidae</taxon>
        <taxon>Myrmicinae</taxon>
        <taxon>Mycetomoellerius</taxon>
    </lineage>
</organism>
<keyword evidence="2" id="KW-1185">Reference proteome</keyword>
<evidence type="ECO:0000313" key="1">
    <source>
        <dbReference type="EMBL" id="KYQ51017.1"/>
    </source>
</evidence>
<evidence type="ECO:0000313" key="2">
    <source>
        <dbReference type="Proteomes" id="UP000075809"/>
    </source>
</evidence>
<proteinExistence type="predicted"/>
<protein>
    <submittedName>
        <fullName evidence="1">Uncharacterized protein</fullName>
    </submittedName>
</protein>
<dbReference type="AlphaFoldDB" id="A0A151WT99"/>
<dbReference type="Proteomes" id="UP000075809">
    <property type="component" value="Unassembled WGS sequence"/>
</dbReference>
<dbReference type="EMBL" id="KQ982762">
    <property type="protein sequence ID" value="KYQ51017.1"/>
    <property type="molecule type" value="Genomic_DNA"/>
</dbReference>
<sequence>MDGIVPPTSTRQPFGLYAATSAKGITADRTARKKKYFLTNSSRQFYVKQFRKTDFDHFTFQTGDDDKNRCHGLFQLCKKPRQAKQSLTNRQRFFISFLSSKKSSRNQDEQRTNYVSWKFIGGPTLGRQLLDTHGKSRAPNHSGTTWDTVVWVNKQHGTSWDHQQRYYPLF</sequence>
<gene>
    <name evidence="1" type="ORF">ALC60_09813</name>
</gene>
<reference evidence="1 2" key="1">
    <citation type="submission" date="2015-09" db="EMBL/GenBank/DDBJ databases">
        <title>Trachymyrmex zeteki WGS genome.</title>
        <authorList>
            <person name="Nygaard S."/>
            <person name="Hu H."/>
            <person name="Boomsma J."/>
            <person name="Zhang G."/>
        </authorList>
    </citation>
    <scope>NUCLEOTIDE SEQUENCE [LARGE SCALE GENOMIC DNA]</scope>
    <source>
        <strain evidence="1">Tzet28-1</strain>
        <tissue evidence="1">Whole body</tissue>
    </source>
</reference>